<dbReference type="EMBL" id="JABFAJ010000018">
    <property type="protein sequence ID" value="NNU27912.1"/>
    <property type="molecule type" value="Genomic_DNA"/>
</dbReference>
<evidence type="ECO:0000259" key="1">
    <source>
        <dbReference type="Pfam" id="PF04230"/>
    </source>
</evidence>
<protein>
    <submittedName>
        <fullName evidence="2">Polysaccharide pyruvyl transferase family protein</fullName>
    </submittedName>
</protein>
<dbReference type="AlphaFoldDB" id="A0A849JX68"/>
<organism evidence="2 3">
    <name type="scientific">Isoptericola sediminis</name>
    <dbReference type="NCBI Taxonomy" id="2733572"/>
    <lineage>
        <taxon>Bacteria</taxon>
        <taxon>Bacillati</taxon>
        <taxon>Actinomycetota</taxon>
        <taxon>Actinomycetes</taxon>
        <taxon>Micrococcales</taxon>
        <taxon>Promicromonosporaceae</taxon>
        <taxon>Isoptericola</taxon>
    </lineage>
</organism>
<evidence type="ECO:0000313" key="2">
    <source>
        <dbReference type="EMBL" id="NNU27912.1"/>
    </source>
</evidence>
<keyword evidence="3" id="KW-1185">Reference proteome</keyword>
<sequence>MSPLRLWWWRWRYPTELNFGDELTTPLLERLTGRPVEWSPLEQADVVGAGSVLQTVLRSRPDRMPKIWGTGMIAPLQDAAPPSFRPLAVRGRLSLEQLSPESRAATALGDPGILADRLVDGPVRKRYALGVVPHYKDAGDSTMRALTDLGPSVRRIDVAWSPEEVAREIASCEVIVSSSMHGLIFADSLGVPNVRLKVSNKLVGGDFKFRDYCSAFGPDRYQDPVRPDDVRDRSLAQVVDLVRDRFRPPSGIDRLKEGLVAALPV</sequence>
<proteinExistence type="predicted"/>
<dbReference type="GO" id="GO:0016740">
    <property type="term" value="F:transferase activity"/>
    <property type="evidence" value="ECO:0007669"/>
    <property type="project" value="UniProtKB-KW"/>
</dbReference>
<name>A0A849JX68_9MICO</name>
<keyword evidence="2" id="KW-0808">Transferase</keyword>
<dbReference type="RefSeq" id="WP_171247407.1">
    <property type="nucleotide sequence ID" value="NZ_JABFAJ010000018.1"/>
</dbReference>
<gene>
    <name evidence="2" type="ORF">HLI28_10210</name>
</gene>
<accession>A0A849JX68</accession>
<dbReference type="Pfam" id="PF04230">
    <property type="entry name" value="PS_pyruv_trans"/>
    <property type="match status" value="1"/>
</dbReference>
<comment type="caution">
    <text evidence="2">The sequence shown here is derived from an EMBL/GenBank/DDBJ whole genome shotgun (WGS) entry which is preliminary data.</text>
</comment>
<reference evidence="2 3" key="1">
    <citation type="submission" date="2020-05" db="EMBL/GenBank/DDBJ databases">
        <title>Genome sequence of Isoptericola sp. JC619 isolated from Chilika lagoon, India.</title>
        <authorList>
            <person name="Kumar D."/>
            <person name="Appam K."/>
            <person name="Gandham S."/>
            <person name="Uppada J."/>
            <person name="Sasikala C."/>
            <person name="Venkata Ramana C."/>
        </authorList>
    </citation>
    <scope>NUCLEOTIDE SEQUENCE [LARGE SCALE GENOMIC DNA]</scope>
    <source>
        <strain evidence="2 3">JC619</strain>
    </source>
</reference>
<feature type="domain" description="Polysaccharide pyruvyl transferase" evidence="1">
    <location>
        <begin position="134"/>
        <end position="197"/>
    </location>
</feature>
<evidence type="ECO:0000313" key="3">
    <source>
        <dbReference type="Proteomes" id="UP000557204"/>
    </source>
</evidence>
<dbReference type="Proteomes" id="UP000557204">
    <property type="component" value="Unassembled WGS sequence"/>
</dbReference>
<dbReference type="InterPro" id="IPR007345">
    <property type="entry name" value="Polysacch_pyruvyl_Trfase"/>
</dbReference>